<name>A0A143QT35_RHOFA</name>
<dbReference type="PATRIC" id="fig|1653479.3.peg.4939"/>
<reference evidence="1 2" key="1">
    <citation type="journal article" date="2016" name="Genome Announc.">
        <title>Complete Genome and Plasmid Sequences for Rhodococcus fascians D188 and Draft Sequences for Rhodococcus Isolates PBTS 1 and PBTS 2.</title>
        <authorList>
            <person name="Stamler R.A."/>
            <person name="Vereecke D."/>
            <person name="Zhang Y."/>
            <person name="Schilkey F."/>
            <person name="Devitt N."/>
            <person name="Randall J.J."/>
        </authorList>
    </citation>
    <scope>NUCLEOTIDE SEQUENCE [LARGE SCALE GENOMIC DNA]</scope>
    <source>
        <strain evidence="1 2">PBTS2</strain>
    </source>
</reference>
<reference evidence="2" key="2">
    <citation type="submission" date="2016-04" db="EMBL/GenBank/DDBJ databases">
        <title>Complete Genome and Plasmid Sequences for Rhodococcus fascians D188 and Draft Sequences for Rhodococcus spp. Isolates PBTS 1 and PBTS 2.</title>
        <authorList>
            <person name="Stamer R."/>
            <person name="Vereecke D."/>
            <person name="Zhang Y."/>
            <person name="Schilkey F."/>
            <person name="Devitt N."/>
            <person name="Randall J."/>
        </authorList>
    </citation>
    <scope>NUCLEOTIDE SEQUENCE [LARGE SCALE GENOMIC DNA]</scope>
    <source>
        <strain evidence="2">PBTS2</strain>
    </source>
</reference>
<gene>
    <name evidence="1" type="ORF">A3Q41_04881</name>
</gene>
<organism evidence="1 2">
    <name type="scientific">Rhodococcoides fascians</name>
    <name type="common">Rhodococcus fascians</name>
    <dbReference type="NCBI Taxonomy" id="1828"/>
    <lineage>
        <taxon>Bacteria</taxon>
        <taxon>Bacillati</taxon>
        <taxon>Actinomycetota</taxon>
        <taxon>Actinomycetes</taxon>
        <taxon>Mycobacteriales</taxon>
        <taxon>Nocardiaceae</taxon>
        <taxon>Rhodococcoides</taxon>
    </lineage>
</organism>
<protein>
    <submittedName>
        <fullName evidence="1">Uncharacterized protein</fullName>
    </submittedName>
</protein>
<evidence type="ECO:0000313" key="1">
    <source>
        <dbReference type="EMBL" id="AMY26141.1"/>
    </source>
</evidence>
<dbReference type="KEGG" id="rhs:A3Q41_04881"/>
<keyword evidence="2" id="KW-1185">Reference proteome</keyword>
<dbReference type="AlphaFoldDB" id="A0A143QT35"/>
<proteinExistence type="predicted"/>
<sequence>MLARVGRFSAMPTDSTPDGFALERFDMTDSGAIATIFAAKDYRNGLYVLHFADNAAFVGYSESLAARVNADREIWPDIEALEVAPGAADRLEQLTDLVSQLHPLRQRPSEPTVIGEAPGVKTALPKERAKRTTLLDAAVGRSRRQFWELSDHIAYPAIRSIVADYINSSIPDPANTAKYLWQTAALSDVQDDTGPRRLLTLACGGFETLRVDEIVHDDDTIELDLRINTNVPRDRTDEQLEVSNETVSAGRGPYRDERVWSWSIDLGALLEEDVDVDLGIDDDTFDDLAYGLNARLMRSGNSTGAAAHNNDLAADLLAEAYRQLFEAE</sequence>
<dbReference type="Proteomes" id="UP000076038">
    <property type="component" value="Chromosome"/>
</dbReference>
<evidence type="ECO:0000313" key="2">
    <source>
        <dbReference type="Proteomes" id="UP000076038"/>
    </source>
</evidence>
<dbReference type="EMBL" id="CP015220">
    <property type="protein sequence ID" value="AMY26141.1"/>
    <property type="molecule type" value="Genomic_DNA"/>
</dbReference>
<accession>A0A143QT35</accession>